<dbReference type="Proteomes" id="UP001209878">
    <property type="component" value="Unassembled WGS sequence"/>
</dbReference>
<comment type="caution">
    <text evidence="1">The sequence shown here is derived from an EMBL/GenBank/DDBJ whole genome shotgun (WGS) entry which is preliminary data.</text>
</comment>
<proteinExistence type="predicted"/>
<dbReference type="SUPFAM" id="SSF49899">
    <property type="entry name" value="Concanavalin A-like lectins/glucanases"/>
    <property type="match status" value="1"/>
</dbReference>
<dbReference type="Gene3D" id="2.60.120.200">
    <property type="match status" value="1"/>
</dbReference>
<protein>
    <submittedName>
        <fullName evidence="1">Uncharacterized protein</fullName>
    </submittedName>
</protein>
<dbReference type="EMBL" id="JAODUO010001296">
    <property type="protein sequence ID" value="KAK2166915.1"/>
    <property type="molecule type" value="Genomic_DNA"/>
</dbReference>
<name>A0AAD9NED0_RIDPI</name>
<organism evidence="1 2">
    <name type="scientific">Ridgeia piscesae</name>
    <name type="common">Tubeworm</name>
    <dbReference type="NCBI Taxonomy" id="27915"/>
    <lineage>
        <taxon>Eukaryota</taxon>
        <taxon>Metazoa</taxon>
        <taxon>Spiralia</taxon>
        <taxon>Lophotrochozoa</taxon>
        <taxon>Annelida</taxon>
        <taxon>Polychaeta</taxon>
        <taxon>Sedentaria</taxon>
        <taxon>Canalipalpata</taxon>
        <taxon>Sabellida</taxon>
        <taxon>Siboglinidae</taxon>
        <taxon>Ridgeia</taxon>
    </lineage>
</organism>
<gene>
    <name evidence="1" type="ORF">NP493_1297g00001</name>
</gene>
<evidence type="ECO:0000313" key="1">
    <source>
        <dbReference type="EMBL" id="KAK2166915.1"/>
    </source>
</evidence>
<evidence type="ECO:0000313" key="2">
    <source>
        <dbReference type="Proteomes" id="UP001209878"/>
    </source>
</evidence>
<dbReference type="AlphaFoldDB" id="A0AAD9NED0"/>
<dbReference type="Pfam" id="PF13385">
    <property type="entry name" value="Laminin_G_3"/>
    <property type="match status" value="1"/>
</dbReference>
<accession>A0AAD9NED0</accession>
<sequence>MFHEWVNVSNVQRVSTGCKYGACAFFNGLKSAIEIPRFESTFSAYKSFSLSFWYRKTLENPHVLVSNGQCGDTPSLRVMGYFHGDIKATLHTTSGSHSGKVRVSTLEWHHLVVTWHHNKMRMYVDKQLVTQGSLSGPLYNSRCSLSIGAKPVNSSPIIGYYRGYIDQMCLYRSPLTPRDIEKLYNDPSIVKLP</sequence>
<keyword evidence="2" id="KW-1185">Reference proteome</keyword>
<dbReference type="InterPro" id="IPR013320">
    <property type="entry name" value="ConA-like_dom_sf"/>
</dbReference>
<reference evidence="1" key="1">
    <citation type="journal article" date="2023" name="Mol. Biol. Evol.">
        <title>Third-Generation Sequencing Reveals the Adaptive Role of the Epigenome in Three Deep-Sea Polychaetes.</title>
        <authorList>
            <person name="Perez M."/>
            <person name="Aroh O."/>
            <person name="Sun Y."/>
            <person name="Lan Y."/>
            <person name="Juniper S.K."/>
            <person name="Young C.R."/>
            <person name="Angers B."/>
            <person name="Qian P.Y."/>
        </authorList>
    </citation>
    <scope>NUCLEOTIDE SEQUENCE</scope>
    <source>
        <strain evidence="1">R07B-5</strain>
    </source>
</reference>